<dbReference type="InterPro" id="IPR005793">
    <property type="entry name" value="Formyl_trans_C"/>
</dbReference>
<dbReference type="RefSeq" id="WP_141609065.1">
    <property type="nucleotide sequence ID" value="NZ_VIGC02000005.1"/>
</dbReference>
<dbReference type="OrthoDB" id="9802815at2"/>
<evidence type="ECO:0000259" key="10">
    <source>
        <dbReference type="Pfam" id="PF02911"/>
    </source>
</evidence>
<evidence type="ECO:0000256" key="1">
    <source>
        <dbReference type="ARBA" id="ARBA00002606"/>
    </source>
</evidence>
<keyword evidence="6 8" id="KW-0648">Protein biosynthesis</keyword>
<dbReference type="Gene3D" id="3.40.50.170">
    <property type="entry name" value="Formyl transferase, N-terminal domain"/>
    <property type="match status" value="1"/>
</dbReference>
<protein>
    <recommendedName>
        <fullName evidence="4 8">Methionyl-tRNA formyltransferase</fullName>
        <ecNumber evidence="3 8">2.1.2.9</ecNumber>
    </recommendedName>
</protein>
<dbReference type="InterPro" id="IPR041711">
    <property type="entry name" value="Met-tRNA-FMT_N"/>
</dbReference>
<dbReference type="InterPro" id="IPR037022">
    <property type="entry name" value="Formyl_trans_C_sf"/>
</dbReference>
<feature type="domain" description="Formyl transferase C-terminal" evidence="10">
    <location>
        <begin position="217"/>
        <end position="310"/>
    </location>
</feature>
<comment type="similarity">
    <text evidence="2 8">Belongs to the Fmt family.</text>
</comment>
<dbReference type="FunCoup" id="A0A540VJX3">
    <property type="interactions" value="477"/>
</dbReference>
<evidence type="ECO:0000256" key="6">
    <source>
        <dbReference type="ARBA" id="ARBA00022917"/>
    </source>
</evidence>
<dbReference type="InterPro" id="IPR001555">
    <property type="entry name" value="GART_AS"/>
</dbReference>
<accession>A0A540VJX3</accession>
<keyword evidence="5 8" id="KW-0808">Transferase</keyword>
<evidence type="ECO:0000256" key="7">
    <source>
        <dbReference type="ARBA" id="ARBA00048558"/>
    </source>
</evidence>
<dbReference type="InterPro" id="IPR002376">
    <property type="entry name" value="Formyl_transf_N"/>
</dbReference>
<dbReference type="SUPFAM" id="SSF53328">
    <property type="entry name" value="Formyltransferase"/>
    <property type="match status" value="1"/>
</dbReference>
<evidence type="ECO:0000259" key="9">
    <source>
        <dbReference type="Pfam" id="PF00551"/>
    </source>
</evidence>
<reference evidence="11 12" key="1">
    <citation type="submission" date="2019-06" db="EMBL/GenBank/DDBJ databases">
        <title>Genome sequence of Litorilinea aerophila BAA-2444.</title>
        <authorList>
            <person name="Maclea K.S."/>
            <person name="Maurais E.G."/>
            <person name="Iannazzi L.C."/>
        </authorList>
    </citation>
    <scope>NUCLEOTIDE SEQUENCE [LARGE SCALE GENOMIC DNA]</scope>
    <source>
        <strain evidence="11 12">ATCC BAA-2444</strain>
    </source>
</reference>
<feature type="binding site" evidence="8">
    <location>
        <begin position="120"/>
        <end position="123"/>
    </location>
    <ligand>
        <name>(6S)-5,6,7,8-tetrahydrofolate</name>
        <dbReference type="ChEBI" id="CHEBI:57453"/>
    </ligand>
</feature>
<dbReference type="InParanoid" id="A0A540VJX3"/>
<evidence type="ECO:0000256" key="4">
    <source>
        <dbReference type="ARBA" id="ARBA00016014"/>
    </source>
</evidence>
<dbReference type="CDD" id="cd08646">
    <property type="entry name" value="FMT_core_Met-tRNA-FMT_N"/>
    <property type="match status" value="1"/>
</dbReference>
<keyword evidence="12" id="KW-1185">Reference proteome</keyword>
<dbReference type="InterPro" id="IPR044135">
    <property type="entry name" value="Met-tRNA-FMT_C"/>
</dbReference>
<comment type="function">
    <text evidence="1 8">Attaches a formyl group to the free amino group of methionyl-tRNA(fMet). The formyl group appears to play a dual role in the initiator identity of N-formylmethionyl-tRNA by promoting its recognition by IF2 and preventing the misappropriation of this tRNA by the elongation apparatus.</text>
</comment>
<evidence type="ECO:0000313" key="12">
    <source>
        <dbReference type="Proteomes" id="UP000317371"/>
    </source>
</evidence>
<evidence type="ECO:0000256" key="8">
    <source>
        <dbReference type="HAMAP-Rule" id="MF_00182"/>
    </source>
</evidence>
<dbReference type="SUPFAM" id="SSF50486">
    <property type="entry name" value="FMT C-terminal domain-like"/>
    <property type="match status" value="1"/>
</dbReference>
<sequence length="330" mass="35339">MSTHTTVRILFMGTPDFAVPTLQALHEQGPAHGWQVVAVVTQPDRPAGRRRTLTASPVKQFAQAQGLPVLQPARLRKDPAAVDALAAQAPDVIVVAAYGLILPKSVLEIPAFGCLNVHASLLPAYRGASPIAAAILNGETETGVSIMLMDEGMDTGPVLAQEREAIRPEDTTESLSQRLAELGASLLVRTLPRWLAGEVSPIPQSDLPGTPSICRLIKKEDGQINWHKPAVQIERMTRAYTPWPSAYTFWRGQPFKIWRARVVPGQAEPGLVVQSEEGPAVGTGQDLLLLQEVQPAGKRSMDIQSFVNGAPEFVGSRLGAEEGEGASPPG</sequence>
<name>A0A540VJX3_9CHLR</name>
<dbReference type="InterPro" id="IPR036477">
    <property type="entry name" value="Formyl_transf_N_sf"/>
</dbReference>
<dbReference type="InterPro" id="IPR011034">
    <property type="entry name" value="Formyl_transferase-like_C_sf"/>
</dbReference>
<dbReference type="GO" id="GO:0004479">
    <property type="term" value="F:methionyl-tRNA formyltransferase activity"/>
    <property type="evidence" value="ECO:0007669"/>
    <property type="project" value="UniProtKB-UniRule"/>
</dbReference>
<dbReference type="EC" id="2.1.2.9" evidence="3 8"/>
<organism evidence="11 12">
    <name type="scientific">Litorilinea aerophila</name>
    <dbReference type="NCBI Taxonomy" id="1204385"/>
    <lineage>
        <taxon>Bacteria</taxon>
        <taxon>Bacillati</taxon>
        <taxon>Chloroflexota</taxon>
        <taxon>Caldilineae</taxon>
        <taxon>Caldilineales</taxon>
        <taxon>Caldilineaceae</taxon>
        <taxon>Litorilinea</taxon>
    </lineage>
</organism>
<dbReference type="Pfam" id="PF00551">
    <property type="entry name" value="Formyl_trans_N"/>
    <property type="match status" value="1"/>
</dbReference>
<comment type="catalytic activity">
    <reaction evidence="7 8">
        <text>L-methionyl-tRNA(fMet) + (6R)-10-formyltetrahydrofolate = N-formyl-L-methionyl-tRNA(fMet) + (6S)-5,6,7,8-tetrahydrofolate + H(+)</text>
        <dbReference type="Rhea" id="RHEA:24380"/>
        <dbReference type="Rhea" id="RHEA-COMP:9952"/>
        <dbReference type="Rhea" id="RHEA-COMP:9953"/>
        <dbReference type="ChEBI" id="CHEBI:15378"/>
        <dbReference type="ChEBI" id="CHEBI:57453"/>
        <dbReference type="ChEBI" id="CHEBI:78530"/>
        <dbReference type="ChEBI" id="CHEBI:78844"/>
        <dbReference type="ChEBI" id="CHEBI:195366"/>
        <dbReference type="EC" id="2.1.2.9"/>
    </reaction>
</comment>
<dbReference type="Gene3D" id="3.10.25.10">
    <property type="entry name" value="Formyl transferase, C-terminal domain"/>
    <property type="match status" value="1"/>
</dbReference>
<dbReference type="EMBL" id="VIGC01000005">
    <property type="protein sequence ID" value="TQE97080.1"/>
    <property type="molecule type" value="Genomic_DNA"/>
</dbReference>
<dbReference type="CDD" id="cd08704">
    <property type="entry name" value="Met_tRNA_FMT_C"/>
    <property type="match status" value="1"/>
</dbReference>
<gene>
    <name evidence="8" type="primary">fmt</name>
    <name evidence="11" type="ORF">FKZ61_04785</name>
</gene>
<dbReference type="InterPro" id="IPR005794">
    <property type="entry name" value="Fmt"/>
</dbReference>
<evidence type="ECO:0000256" key="5">
    <source>
        <dbReference type="ARBA" id="ARBA00022679"/>
    </source>
</evidence>
<comment type="caution">
    <text evidence="11">The sequence shown here is derived from an EMBL/GenBank/DDBJ whole genome shotgun (WGS) entry which is preliminary data.</text>
</comment>
<dbReference type="Proteomes" id="UP000317371">
    <property type="component" value="Unassembled WGS sequence"/>
</dbReference>
<dbReference type="Pfam" id="PF02911">
    <property type="entry name" value="Formyl_trans_C"/>
    <property type="match status" value="1"/>
</dbReference>
<evidence type="ECO:0000256" key="2">
    <source>
        <dbReference type="ARBA" id="ARBA00010699"/>
    </source>
</evidence>
<evidence type="ECO:0000256" key="3">
    <source>
        <dbReference type="ARBA" id="ARBA00012261"/>
    </source>
</evidence>
<proteinExistence type="inferred from homology"/>
<dbReference type="AlphaFoldDB" id="A0A540VJX3"/>
<dbReference type="PANTHER" id="PTHR11138">
    <property type="entry name" value="METHIONYL-TRNA FORMYLTRANSFERASE"/>
    <property type="match status" value="1"/>
</dbReference>
<evidence type="ECO:0000313" key="11">
    <source>
        <dbReference type="EMBL" id="TQE97080.1"/>
    </source>
</evidence>
<feature type="domain" description="Formyl transferase N-terminal" evidence="9">
    <location>
        <begin position="8"/>
        <end position="191"/>
    </location>
</feature>
<dbReference type="GO" id="GO:0005829">
    <property type="term" value="C:cytosol"/>
    <property type="evidence" value="ECO:0007669"/>
    <property type="project" value="TreeGrafter"/>
</dbReference>
<dbReference type="PANTHER" id="PTHR11138:SF5">
    <property type="entry name" value="METHIONYL-TRNA FORMYLTRANSFERASE, MITOCHONDRIAL"/>
    <property type="match status" value="1"/>
</dbReference>
<dbReference type="PROSITE" id="PS00373">
    <property type="entry name" value="GART"/>
    <property type="match status" value="1"/>
</dbReference>
<dbReference type="NCBIfam" id="TIGR00460">
    <property type="entry name" value="fmt"/>
    <property type="match status" value="1"/>
</dbReference>
<dbReference type="HAMAP" id="MF_00182">
    <property type="entry name" value="Formyl_trans"/>
    <property type="match status" value="1"/>
</dbReference>